<feature type="transmembrane region" description="Helical" evidence="1">
    <location>
        <begin position="195"/>
        <end position="216"/>
    </location>
</feature>
<keyword evidence="1" id="KW-0812">Transmembrane</keyword>
<gene>
    <name evidence="2" type="ORF">KUH32_02870</name>
</gene>
<keyword evidence="3" id="KW-1185">Reference proteome</keyword>
<feature type="transmembrane region" description="Helical" evidence="1">
    <location>
        <begin position="159"/>
        <end position="183"/>
    </location>
</feature>
<protein>
    <submittedName>
        <fullName evidence="2">Uncharacterized protein</fullName>
    </submittedName>
</protein>
<accession>A0ABS6N3U8</accession>
<name>A0ABS6N3U8_9RHOB</name>
<proteinExistence type="predicted"/>
<feature type="transmembrane region" description="Helical" evidence="1">
    <location>
        <begin position="36"/>
        <end position="54"/>
    </location>
</feature>
<evidence type="ECO:0000256" key="1">
    <source>
        <dbReference type="SAM" id="Phobius"/>
    </source>
</evidence>
<feature type="transmembrane region" description="Helical" evidence="1">
    <location>
        <begin position="127"/>
        <end position="147"/>
    </location>
</feature>
<comment type="caution">
    <text evidence="2">The sequence shown here is derived from an EMBL/GenBank/DDBJ whole genome shotgun (WGS) entry which is preliminary data.</text>
</comment>
<sequence>MSRISKRDHSRAFPIAIVCAAMVFALAGALDTAPESPMIWLQYPLFASLAWGLAKMRGTGDWRPAGTAAYIALSWSLGMAVELTLTVDGTGIGGVHRDTAASFILAQGDYLPLAAVFCLVHRYMTCGVVQVLWLAAGAALTEGLVFTDSLRAPVLALDIVAAVFTGAYLGAIYWIYLALPLGILGVPWAGRKRNVLVLLATGFAAAFAVRVFWGLVYAPAVSALFGLAPQ</sequence>
<organism evidence="2 3">
    <name type="scientific">Thalassococcus arenae</name>
    <dbReference type="NCBI Taxonomy" id="2851652"/>
    <lineage>
        <taxon>Bacteria</taxon>
        <taxon>Pseudomonadati</taxon>
        <taxon>Pseudomonadota</taxon>
        <taxon>Alphaproteobacteria</taxon>
        <taxon>Rhodobacterales</taxon>
        <taxon>Roseobacteraceae</taxon>
        <taxon>Thalassococcus</taxon>
    </lineage>
</organism>
<dbReference type="EMBL" id="JAHRWL010000001">
    <property type="protein sequence ID" value="MBV2358702.1"/>
    <property type="molecule type" value="Genomic_DNA"/>
</dbReference>
<feature type="transmembrane region" description="Helical" evidence="1">
    <location>
        <begin position="66"/>
        <end position="87"/>
    </location>
</feature>
<feature type="transmembrane region" description="Helical" evidence="1">
    <location>
        <begin position="12"/>
        <end position="30"/>
    </location>
</feature>
<keyword evidence="1" id="KW-1133">Transmembrane helix</keyword>
<reference evidence="2" key="1">
    <citation type="submission" date="2021-06" db="EMBL/GenBank/DDBJ databases">
        <title>Thalassococcus sp. CAU 1522 isolated from sea sand, Republic of Korea.</title>
        <authorList>
            <person name="Kim W."/>
        </authorList>
    </citation>
    <scope>NUCLEOTIDE SEQUENCE</scope>
    <source>
        <strain evidence="2">CAU 1522</strain>
    </source>
</reference>
<feature type="transmembrane region" description="Helical" evidence="1">
    <location>
        <begin position="99"/>
        <end position="120"/>
    </location>
</feature>
<dbReference type="RefSeq" id="WP_217776555.1">
    <property type="nucleotide sequence ID" value="NZ_JAHRWL010000001.1"/>
</dbReference>
<keyword evidence="1" id="KW-0472">Membrane</keyword>
<evidence type="ECO:0000313" key="2">
    <source>
        <dbReference type="EMBL" id="MBV2358702.1"/>
    </source>
</evidence>
<evidence type="ECO:0000313" key="3">
    <source>
        <dbReference type="Proteomes" id="UP001166293"/>
    </source>
</evidence>
<dbReference type="Proteomes" id="UP001166293">
    <property type="component" value="Unassembled WGS sequence"/>
</dbReference>